<dbReference type="Proteomes" id="UP000192917">
    <property type="component" value="Unassembled WGS sequence"/>
</dbReference>
<dbReference type="Pfam" id="PF04828">
    <property type="entry name" value="GFA"/>
    <property type="match status" value="1"/>
</dbReference>
<dbReference type="PANTHER" id="PTHR33337:SF40">
    <property type="entry name" value="CENP-V_GFA DOMAIN-CONTAINING PROTEIN-RELATED"/>
    <property type="match status" value="1"/>
</dbReference>
<evidence type="ECO:0000256" key="1">
    <source>
        <dbReference type="ARBA" id="ARBA00005495"/>
    </source>
</evidence>
<evidence type="ECO:0000313" key="7">
    <source>
        <dbReference type="Proteomes" id="UP000192917"/>
    </source>
</evidence>
<evidence type="ECO:0000256" key="3">
    <source>
        <dbReference type="ARBA" id="ARBA00022833"/>
    </source>
</evidence>
<comment type="similarity">
    <text evidence="1">Belongs to the Gfa family.</text>
</comment>
<keyword evidence="2" id="KW-0479">Metal-binding</keyword>
<dbReference type="Gene3D" id="3.90.1590.10">
    <property type="entry name" value="glutathione-dependent formaldehyde- activating enzyme (gfa)"/>
    <property type="match status" value="1"/>
</dbReference>
<keyword evidence="3" id="KW-0862">Zinc</keyword>
<dbReference type="STRING" id="560819.SAMN05428998_10655"/>
<evidence type="ECO:0000313" key="6">
    <source>
        <dbReference type="EMBL" id="SMF16562.1"/>
    </source>
</evidence>
<accession>A0A1Y6BR31</accession>
<dbReference type="GO" id="GO:0046872">
    <property type="term" value="F:metal ion binding"/>
    <property type="evidence" value="ECO:0007669"/>
    <property type="project" value="UniProtKB-KW"/>
</dbReference>
<evidence type="ECO:0000256" key="2">
    <source>
        <dbReference type="ARBA" id="ARBA00022723"/>
    </source>
</evidence>
<dbReference type="PROSITE" id="PS51891">
    <property type="entry name" value="CENP_V_GFA"/>
    <property type="match status" value="1"/>
</dbReference>
<organism evidence="6 7">
    <name type="scientific">Tistlia consotensis USBA 355</name>
    <dbReference type="NCBI Taxonomy" id="560819"/>
    <lineage>
        <taxon>Bacteria</taxon>
        <taxon>Pseudomonadati</taxon>
        <taxon>Pseudomonadota</taxon>
        <taxon>Alphaproteobacteria</taxon>
        <taxon>Rhodospirillales</taxon>
        <taxon>Rhodovibrionaceae</taxon>
        <taxon>Tistlia</taxon>
    </lineage>
</organism>
<dbReference type="PANTHER" id="PTHR33337">
    <property type="entry name" value="GFA DOMAIN-CONTAINING PROTEIN"/>
    <property type="match status" value="1"/>
</dbReference>
<dbReference type="InterPro" id="IPR006913">
    <property type="entry name" value="CENP-V/GFA"/>
</dbReference>
<dbReference type="SUPFAM" id="SSF51316">
    <property type="entry name" value="Mss4-like"/>
    <property type="match status" value="1"/>
</dbReference>
<dbReference type="GO" id="GO:0016846">
    <property type="term" value="F:carbon-sulfur lyase activity"/>
    <property type="evidence" value="ECO:0007669"/>
    <property type="project" value="InterPro"/>
</dbReference>
<evidence type="ECO:0000259" key="5">
    <source>
        <dbReference type="PROSITE" id="PS51891"/>
    </source>
</evidence>
<keyword evidence="4" id="KW-0456">Lyase</keyword>
<dbReference type="RefSeq" id="WP_085122499.1">
    <property type="nucleotide sequence ID" value="NZ_FWZX01000006.1"/>
</dbReference>
<name>A0A1Y6BR31_9PROT</name>
<protein>
    <submittedName>
        <fullName evidence="6">Uncharacterized conserved protein</fullName>
    </submittedName>
</protein>
<sequence>MTAPSTGTLAGGCLCGAVRFELTGTPRPPVACHCSQCRRTSGHYGVFTAVPLDGFRLTAAGGLKWFRSSDVAERGFCGDCGSSLFWKPSGAGYVAVAAGALDKPTGLSLAGHIFAADKGDYYALADGLPVYPGGDGGRLDAGASKQS</sequence>
<dbReference type="InterPro" id="IPR011057">
    <property type="entry name" value="Mss4-like_sf"/>
</dbReference>
<feature type="domain" description="CENP-V/GFA" evidence="5">
    <location>
        <begin position="9"/>
        <end position="123"/>
    </location>
</feature>
<dbReference type="AlphaFoldDB" id="A0A1Y6BR31"/>
<keyword evidence="7" id="KW-1185">Reference proteome</keyword>
<dbReference type="EMBL" id="FWZX01000006">
    <property type="protein sequence ID" value="SMF16562.1"/>
    <property type="molecule type" value="Genomic_DNA"/>
</dbReference>
<proteinExistence type="inferred from homology"/>
<evidence type="ECO:0000256" key="4">
    <source>
        <dbReference type="ARBA" id="ARBA00023239"/>
    </source>
</evidence>
<gene>
    <name evidence="6" type="ORF">SAMN05428998_10655</name>
</gene>
<reference evidence="6 7" key="1">
    <citation type="submission" date="2017-04" db="EMBL/GenBank/DDBJ databases">
        <authorList>
            <person name="Afonso C.L."/>
            <person name="Miller P.J."/>
            <person name="Scott M.A."/>
            <person name="Spackman E."/>
            <person name="Goraichik I."/>
            <person name="Dimitrov K.M."/>
            <person name="Suarez D.L."/>
            <person name="Swayne D.E."/>
        </authorList>
    </citation>
    <scope>NUCLEOTIDE SEQUENCE [LARGE SCALE GENOMIC DNA]</scope>
    <source>
        <strain evidence="6 7">USBA 355</strain>
    </source>
</reference>